<dbReference type="VEuPathDB" id="FungiDB:MUCCIDRAFT_116223"/>
<dbReference type="Proteomes" id="UP000077051">
    <property type="component" value="Unassembled WGS sequence"/>
</dbReference>
<gene>
    <name evidence="1" type="ORF">MUCCIDRAFT_116223</name>
</gene>
<evidence type="ECO:0000313" key="2">
    <source>
        <dbReference type="Proteomes" id="UP000077051"/>
    </source>
</evidence>
<keyword evidence="2" id="KW-1185">Reference proteome</keyword>
<protein>
    <submittedName>
        <fullName evidence="1">Uncharacterized protein</fullName>
    </submittedName>
</protein>
<accession>A0A168GJ56</accession>
<comment type="caution">
    <text evidence="1">The sequence shown here is derived from an EMBL/GenBank/DDBJ whole genome shotgun (WGS) entry which is preliminary data.</text>
</comment>
<reference evidence="1 2" key="1">
    <citation type="submission" date="2015-06" db="EMBL/GenBank/DDBJ databases">
        <title>Expansion of signal transduction pathways in fungi by whole-genome duplication.</title>
        <authorList>
            <consortium name="DOE Joint Genome Institute"/>
            <person name="Corrochano L.M."/>
            <person name="Kuo A."/>
            <person name="Marcet-Houben M."/>
            <person name="Polaino S."/>
            <person name="Salamov A."/>
            <person name="Villalobos J.M."/>
            <person name="Alvarez M.I."/>
            <person name="Avalos J."/>
            <person name="Benito E.P."/>
            <person name="Benoit I."/>
            <person name="Burger G."/>
            <person name="Camino L.P."/>
            <person name="Canovas D."/>
            <person name="Cerda-Olmedo E."/>
            <person name="Cheng J.-F."/>
            <person name="Dominguez A."/>
            <person name="Elias M."/>
            <person name="Eslava A.P."/>
            <person name="Glaser F."/>
            <person name="Grimwood J."/>
            <person name="Gutierrez G."/>
            <person name="Heitman J."/>
            <person name="Henrissat B."/>
            <person name="Iturriaga E.A."/>
            <person name="Lang B.F."/>
            <person name="Lavin J.L."/>
            <person name="Lee S."/>
            <person name="Li W."/>
            <person name="Lindquist E."/>
            <person name="Lopez-Garcia S."/>
            <person name="Luque E.M."/>
            <person name="Marcos A.T."/>
            <person name="Martin J."/>
            <person name="Mccluskey K."/>
            <person name="Medina H.R."/>
            <person name="Miralles-Duran A."/>
            <person name="Miyazaki A."/>
            <person name="Munoz-Torres E."/>
            <person name="Oguiza J.A."/>
            <person name="Ohm R."/>
            <person name="Olmedo M."/>
            <person name="Orejas M."/>
            <person name="Ortiz-Castellanos L."/>
            <person name="Pisabarro A.G."/>
            <person name="Rodriguez-Romero J."/>
            <person name="Ruiz-Herrera J."/>
            <person name="Ruiz-Vazquez R."/>
            <person name="Sanz C."/>
            <person name="Schackwitz W."/>
            <person name="Schmutz J."/>
            <person name="Shahriari M."/>
            <person name="Shelest E."/>
            <person name="Silva-Franco F."/>
            <person name="Soanes D."/>
            <person name="Syed K."/>
            <person name="Tagua V.G."/>
            <person name="Talbot N.J."/>
            <person name="Thon M."/>
            <person name="De Vries R.P."/>
            <person name="Wiebenga A."/>
            <person name="Yadav J.S."/>
            <person name="Braun E.L."/>
            <person name="Baker S."/>
            <person name="Garre V."/>
            <person name="Horwitz B."/>
            <person name="Torres-Martinez S."/>
            <person name="Idnurm A."/>
            <person name="Herrera-Estrella A."/>
            <person name="Gabaldon T."/>
            <person name="Grigoriev I.V."/>
        </authorList>
    </citation>
    <scope>NUCLEOTIDE SEQUENCE [LARGE SCALE GENOMIC DNA]</scope>
    <source>
        <strain evidence="1 2">CBS 277.49</strain>
    </source>
</reference>
<organism evidence="1 2">
    <name type="scientific">Mucor lusitanicus CBS 277.49</name>
    <dbReference type="NCBI Taxonomy" id="747725"/>
    <lineage>
        <taxon>Eukaryota</taxon>
        <taxon>Fungi</taxon>
        <taxon>Fungi incertae sedis</taxon>
        <taxon>Mucoromycota</taxon>
        <taxon>Mucoromycotina</taxon>
        <taxon>Mucoromycetes</taxon>
        <taxon>Mucorales</taxon>
        <taxon>Mucorineae</taxon>
        <taxon>Mucoraceae</taxon>
        <taxon>Mucor</taxon>
    </lineage>
</organism>
<dbReference type="AlphaFoldDB" id="A0A168GJ56"/>
<sequence>MNPSAENWQNSFHHAAELAEIATSAEEKVLTVALPERLISALRRLNKNEIYDEHKGFHIEKRYEDPELDWIIKGILQYLDLLHDEKTTVHVSTKQDLLDEVYGFVKRSLNIKKNLHPHVYKRSLFCHANIRNYSEEDFKLKFWRKYLGVAIYIRIGVILSLAL</sequence>
<dbReference type="OrthoDB" id="2271149at2759"/>
<evidence type="ECO:0000313" key="1">
    <source>
        <dbReference type="EMBL" id="OAC97739.1"/>
    </source>
</evidence>
<name>A0A168GJ56_MUCCL</name>
<proteinExistence type="predicted"/>
<dbReference type="EMBL" id="AMYB01000013">
    <property type="protein sequence ID" value="OAC97739.1"/>
    <property type="molecule type" value="Genomic_DNA"/>
</dbReference>